<evidence type="ECO:0000259" key="3">
    <source>
        <dbReference type="PROSITE" id="PS50197"/>
    </source>
</evidence>
<dbReference type="Gene3D" id="1.10.1540.10">
    <property type="entry name" value="BEACH domain"/>
    <property type="match status" value="1"/>
</dbReference>
<dbReference type="InterPro" id="IPR001680">
    <property type="entry name" value="WD40_rpt"/>
</dbReference>
<dbReference type="InterPro" id="IPR036322">
    <property type="entry name" value="WD40_repeat_dom_sf"/>
</dbReference>
<accession>A0A4C1YGI5</accession>
<feature type="compositionally biased region" description="Polar residues" evidence="2">
    <location>
        <begin position="310"/>
        <end position="325"/>
    </location>
</feature>
<reference evidence="4 5" key="1">
    <citation type="journal article" date="2019" name="Commun. Biol.">
        <title>The bagworm genome reveals a unique fibroin gene that provides high tensile strength.</title>
        <authorList>
            <person name="Kono N."/>
            <person name="Nakamura H."/>
            <person name="Ohtoshi R."/>
            <person name="Tomita M."/>
            <person name="Numata K."/>
            <person name="Arakawa K."/>
        </authorList>
    </citation>
    <scope>NUCLEOTIDE SEQUENCE [LARGE SCALE GENOMIC DNA]</scope>
</reference>
<comment type="caution">
    <text evidence="4">The sequence shown here is derived from an EMBL/GenBank/DDBJ whole genome shotgun (WGS) entry which is preliminary data.</text>
</comment>
<dbReference type="CDD" id="cd06071">
    <property type="entry name" value="Beach"/>
    <property type="match status" value="1"/>
</dbReference>
<evidence type="ECO:0000256" key="2">
    <source>
        <dbReference type="SAM" id="MobiDB-lite"/>
    </source>
</evidence>
<name>A0A4C1YGI5_EUMVA</name>
<dbReference type="InterPro" id="IPR015943">
    <property type="entry name" value="WD40/YVTN_repeat-like_dom_sf"/>
</dbReference>
<keyword evidence="1" id="KW-0853">WD repeat</keyword>
<evidence type="ECO:0000313" key="5">
    <source>
        <dbReference type="Proteomes" id="UP000299102"/>
    </source>
</evidence>
<dbReference type="STRING" id="151549.A0A4C1YGI5"/>
<dbReference type="OrthoDB" id="29306at2759"/>
<feature type="region of interest" description="Disordered" evidence="2">
    <location>
        <begin position="1177"/>
        <end position="1199"/>
    </location>
</feature>
<gene>
    <name evidence="4" type="primary">wdr81</name>
    <name evidence="4" type="ORF">EVAR_88793_1</name>
</gene>
<dbReference type="PROSITE" id="PS50294">
    <property type="entry name" value="WD_REPEATS_REGION"/>
    <property type="match status" value="1"/>
</dbReference>
<dbReference type="EMBL" id="BGZK01001239">
    <property type="protein sequence ID" value="GBP75188.1"/>
    <property type="molecule type" value="Genomic_DNA"/>
</dbReference>
<dbReference type="PROSITE" id="PS50082">
    <property type="entry name" value="WD_REPEATS_2"/>
    <property type="match status" value="2"/>
</dbReference>
<protein>
    <submittedName>
        <fullName evidence="4">WD repeat-containing protein 81</fullName>
    </submittedName>
</protein>
<dbReference type="InterPro" id="IPR000409">
    <property type="entry name" value="BEACH_dom"/>
</dbReference>
<dbReference type="GO" id="GO:0035014">
    <property type="term" value="F:phosphatidylinositol 3-kinase regulator activity"/>
    <property type="evidence" value="ECO:0007669"/>
    <property type="project" value="TreeGrafter"/>
</dbReference>
<feature type="domain" description="BEACH" evidence="3">
    <location>
        <begin position="1"/>
        <end position="265"/>
    </location>
</feature>
<sequence length="1664" mass="188117">MVQLEKLCMLWVKSRISNLDYLLHLNILAGRRAHDPQAHFIVPWVTDFTSRCGKNWRDLSKSKYRLAKGDRQLDMTYDVITKDSNCPDQIAHHVSDPLSDITYYVYMARRVCKELLCKHVRNKWVPAEYPASVQRIQEWTPDECIPEFYTDPSIFKSVHEDLPDLGIPSWATCVEDFITKHREALESTHVSENLHHWIDLTFGYKLSGSASIKAKNVCLSLVDGHMTMRRGASMQLFTAPHPAKTTRLHPPAPPRLHWMTSRDTRKSAKANASSEDISDEEEESTSLPQHVSRLNIPTQRVRSRHKSYSRTRSQSKVMTSEDTPISSSSESRASSNSRHYRVQKSELGKGVIYLPKEYNPIASILSLEALDNFRIKCFFSKPGNVKEKQKDNIMSVNLYPMQDLRRGSISGSTKPEGSADDNAFTNHMFLASYDQNYLRRFSHDTHLESVLKERRNRSFNNRYTTDISVYKQFVTESRKQDMIVIGCLIIEIFLHNYLRPLRATNDSFTERYNCCRTVLKYNYHMLPKCMSYIAGLLLNVQSPYLSFKQELSVKPIVDNESKKTVITDKGLPSPTSSQMLQPLLMQHLIPFPQNFKVLYNLLVTLHEYELTSRELNILCMYECDGIHCETYQSIDKNKLYFSQRLAEGKIRACISHLDVLLNQLSNNNQFDILDIFLPYYIELLENKTTCVLAAWYLFDTCFLDNFTQHLVEAVGGYKDANTPLVSPGHICQNKNVASKKPRYSDDTVKNALNTSSDIFSPDTSFGSELVITPNVDKIVEATDSNKDRDGDNRSENELFHFETDRQEILPCRSSRSKSPADSVESYSLNVAQDVGGQNMTPSPTCEAISPQSAKEFNMQLLNLKKDTCDTGSFPDINVPSTSKGIVSPTIDIPKSSMFTSYLHFADEDDALVKEDVDLRKIPHTRNTSKSLELGRNFQNIMTTASKSYNEEDIGQPIDFTSTSVPAKISDMSVESLIWLSYRLGPVLTCRYVTRNLLKMLTLCYIGKENLMPLENDICKDEFDKISIANSKVIGDQNAMKVIKCLTSIVAMYGEQLILLQYLPHMGELIASCRKRLSAPLEGGVVACLQLLKYLLPLMSDVKVMEQLQDTFLKSILHPTLRLLSTTRCAFPNGVEARAALARKFLDVLHVLAVRIGPEMTRKHLFFLTFDKASGKTENWPKTETDTGAEHNSEQLKEDSKTEGFLEICRDGTTAEWTVKDGRVVREDVPDLSCSPPDTEQADGNRLTAQEELLLVFNEDLANRAYQPFLRFVGLDALERSLKNSDTIYSLRQKYNRAQATSSPYNLTPEKKVQTSFSDDPISRRSVEIGQSNVKSDVVMDHISSSNSFGSNVTLVGNRIDVVTDTLPDINSQCNALEVVSYKSDDGVRSDRHVKGDWLIYWEHEVGRPDKENRFNLKQIKLQQFTGHTHTIKSIYCLDNENSFMSGSKDKTVRLWSLRNQGDGGATSQCNWAYTGHKKGVLSLAFLESLRLAVSTDSVVHIWDPFMESVVSQLDNIKSSVSIVRTLPSPSRVVVAATTDAMLKLIDARAANYTHDLKLVGATNTFIRCMCVAPSGRWIACGFASGHVAVIEPRTGTPLAQWRAHDGEVLRLTAADDARLLSSGLDQVTAVWSPNDGELIAHLKHDMDVEEGETFSRRTVTCDEI</sequence>
<dbReference type="InterPro" id="IPR052651">
    <property type="entry name" value="WDR81"/>
</dbReference>
<dbReference type="PROSITE" id="PS50197">
    <property type="entry name" value="BEACH"/>
    <property type="match status" value="1"/>
</dbReference>
<dbReference type="PANTHER" id="PTHR44662:SF1">
    <property type="entry name" value="WD REPEAT-CONTAINING PROTEIN 81"/>
    <property type="match status" value="1"/>
</dbReference>
<dbReference type="Gene3D" id="2.130.10.10">
    <property type="entry name" value="YVTN repeat-like/Quinoprotein amine dehydrogenase"/>
    <property type="match status" value="2"/>
</dbReference>
<dbReference type="SMART" id="SM00320">
    <property type="entry name" value="WD40"/>
    <property type="match status" value="5"/>
</dbReference>
<dbReference type="Pfam" id="PF00400">
    <property type="entry name" value="WD40"/>
    <property type="match status" value="2"/>
</dbReference>
<dbReference type="GO" id="GO:0035973">
    <property type="term" value="P:aggrephagy"/>
    <property type="evidence" value="ECO:0007669"/>
    <property type="project" value="TreeGrafter"/>
</dbReference>
<feature type="repeat" description="WD" evidence="1">
    <location>
        <begin position="1473"/>
        <end position="1503"/>
    </location>
</feature>
<dbReference type="SUPFAM" id="SSF50978">
    <property type="entry name" value="WD40 repeat-like"/>
    <property type="match status" value="1"/>
</dbReference>
<dbReference type="PANTHER" id="PTHR44662">
    <property type="entry name" value="WD REPEAT-CONTAINING PROTEIN 81"/>
    <property type="match status" value="1"/>
</dbReference>
<dbReference type="Proteomes" id="UP000299102">
    <property type="component" value="Unassembled WGS sequence"/>
</dbReference>
<evidence type="ECO:0000313" key="4">
    <source>
        <dbReference type="EMBL" id="GBP75188.1"/>
    </source>
</evidence>
<dbReference type="Pfam" id="PF02138">
    <property type="entry name" value="Beach"/>
    <property type="match status" value="1"/>
</dbReference>
<organism evidence="4 5">
    <name type="scientific">Eumeta variegata</name>
    <name type="common">Bagworm moth</name>
    <name type="synonym">Eumeta japonica</name>
    <dbReference type="NCBI Taxonomy" id="151549"/>
    <lineage>
        <taxon>Eukaryota</taxon>
        <taxon>Metazoa</taxon>
        <taxon>Ecdysozoa</taxon>
        <taxon>Arthropoda</taxon>
        <taxon>Hexapoda</taxon>
        <taxon>Insecta</taxon>
        <taxon>Pterygota</taxon>
        <taxon>Neoptera</taxon>
        <taxon>Endopterygota</taxon>
        <taxon>Lepidoptera</taxon>
        <taxon>Glossata</taxon>
        <taxon>Ditrysia</taxon>
        <taxon>Tineoidea</taxon>
        <taxon>Psychidae</taxon>
        <taxon>Oiketicinae</taxon>
        <taxon>Eumeta</taxon>
    </lineage>
</organism>
<feature type="region of interest" description="Disordered" evidence="2">
    <location>
        <begin position="242"/>
        <end position="341"/>
    </location>
</feature>
<dbReference type="GO" id="GO:0005739">
    <property type="term" value="C:mitochondrion"/>
    <property type="evidence" value="ECO:0007669"/>
    <property type="project" value="TreeGrafter"/>
</dbReference>
<feature type="compositionally biased region" description="Low complexity" evidence="2">
    <location>
        <begin position="326"/>
        <end position="337"/>
    </location>
</feature>
<dbReference type="SUPFAM" id="SSF81837">
    <property type="entry name" value="BEACH domain"/>
    <property type="match status" value="1"/>
</dbReference>
<dbReference type="InterPro" id="IPR036372">
    <property type="entry name" value="BEACH_dom_sf"/>
</dbReference>
<proteinExistence type="predicted"/>
<feature type="repeat" description="WD" evidence="1">
    <location>
        <begin position="1424"/>
        <end position="1459"/>
    </location>
</feature>
<keyword evidence="5" id="KW-1185">Reference proteome</keyword>
<dbReference type="SMART" id="SM01026">
    <property type="entry name" value="Beach"/>
    <property type="match status" value="1"/>
</dbReference>
<evidence type="ECO:0000256" key="1">
    <source>
        <dbReference type="PROSITE-ProRule" id="PRU00221"/>
    </source>
</evidence>